<reference evidence="4 5" key="1">
    <citation type="journal article" date="2023" name="IMA Fungus">
        <title>Comparative genomic study of the Penicillium genus elucidates a diverse pangenome and 15 lateral gene transfer events.</title>
        <authorList>
            <person name="Petersen C."/>
            <person name="Sorensen T."/>
            <person name="Nielsen M.R."/>
            <person name="Sondergaard T.E."/>
            <person name="Sorensen J.L."/>
            <person name="Fitzpatrick D.A."/>
            <person name="Frisvad J.C."/>
            <person name="Nielsen K.L."/>
        </authorList>
    </citation>
    <scope>NUCLEOTIDE SEQUENCE [LARGE SCALE GENOMIC DNA]</scope>
    <source>
        <strain evidence="4 5">IBT 35679</strain>
    </source>
</reference>
<gene>
    <name evidence="4" type="ORF">N7494_007618</name>
</gene>
<dbReference type="PANTHER" id="PTHR48077:SF2">
    <property type="entry name" value="TRYPTOPHAN SYNTHASE"/>
    <property type="match status" value="1"/>
</dbReference>
<feature type="region of interest" description="Disordered" evidence="3">
    <location>
        <begin position="88"/>
        <end position="109"/>
    </location>
</feature>
<dbReference type="InterPro" id="IPR036052">
    <property type="entry name" value="TrpB-like_PALP_sf"/>
</dbReference>
<evidence type="ECO:0000256" key="2">
    <source>
        <dbReference type="ARBA" id="ARBA00022898"/>
    </source>
</evidence>
<organism evidence="4 5">
    <name type="scientific">Penicillium frequentans</name>
    <dbReference type="NCBI Taxonomy" id="3151616"/>
    <lineage>
        <taxon>Eukaryota</taxon>
        <taxon>Fungi</taxon>
        <taxon>Dikarya</taxon>
        <taxon>Ascomycota</taxon>
        <taxon>Pezizomycotina</taxon>
        <taxon>Eurotiomycetes</taxon>
        <taxon>Eurotiomycetidae</taxon>
        <taxon>Eurotiales</taxon>
        <taxon>Aspergillaceae</taxon>
        <taxon>Penicillium</taxon>
    </lineage>
</organism>
<dbReference type="AlphaFoldDB" id="A0AAD6GEC7"/>
<keyword evidence="2" id="KW-0663">Pyridoxal phosphate</keyword>
<dbReference type="InterPro" id="IPR023026">
    <property type="entry name" value="Trp_synth_beta/beta-like"/>
</dbReference>
<comment type="caution">
    <text evidence="4">The sequence shown here is derived from an EMBL/GenBank/DDBJ whole genome shotgun (WGS) entry which is preliminary data.</text>
</comment>
<keyword evidence="5" id="KW-1185">Reference proteome</keyword>
<dbReference type="GO" id="GO:0004834">
    <property type="term" value="F:tryptophan synthase activity"/>
    <property type="evidence" value="ECO:0007669"/>
    <property type="project" value="InterPro"/>
</dbReference>
<accession>A0AAD6GEC7</accession>
<dbReference type="EMBL" id="JAQIZZ010000006">
    <property type="protein sequence ID" value="KAJ5538139.1"/>
    <property type="molecule type" value="Genomic_DNA"/>
</dbReference>
<dbReference type="GO" id="GO:0005737">
    <property type="term" value="C:cytoplasm"/>
    <property type="evidence" value="ECO:0007669"/>
    <property type="project" value="TreeGrafter"/>
</dbReference>
<comment type="cofactor">
    <cofactor evidence="1">
        <name>pyridoxal 5'-phosphate</name>
        <dbReference type="ChEBI" id="CHEBI:597326"/>
    </cofactor>
</comment>
<protein>
    <submittedName>
        <fullName evidence="4">Uncharacterized protein</fullName>
    </submittedName>
</protein>
<evidence type="ECO:0000256" key="1">
    <source>
        <dbReference type="ARBA" id="ARBA00001933"/>
    </source>
</evidence>
<evidence type="ECO:0000313" key="5">
    <source>
        <dbReference type="Proteomes" id="UP001220324"/>
    </source>
</evidence>
<sequence length="109" mass="11504">MNHPGVGPELAHWKQTGRLKCATATDEEAIAGQKALKEVESVVAGLDSGHAVGEALKLARQLKPQDNIVLLVTGSDVYPISNNPKIDMHTANGQSDMSHMVVPEPLSAA</sequence>
<evidence type="ECO:0000313" key="4">
    <source>
        <dbReference type="EMBL" id="KAJ5538139.1"/>
    </source>
</evidence>
<evidence type="ECO:0000256" key="3">
    <source>
        <dbReference type="SAM" id="MobiDB-lite"/>
    </source>
</evidence>
<proteinExistence type="predicted"/>
<dbReference type="Proteomes" id="UP001220324">
    <property type="component" value="Unassembled WGS sequence"/>
</dbReference>
<dbReference type="SUPFAM" id="SSF53686">
    <property type="entry name" value="Tryptophan synthase beta subunit-like PLP-dependent enzymes"/>
    <property type="match status" value="1"/>
</dbReference>
<dbReference type="Gene3D" id="3.40.50.1100">
    <property type="match status" value="1"/>
</dbReference>
<dbReference type="PANTHER" id="PTHR48077">
    <property type="entry name" value="TRYPTOPHAN SYNTHASE-RELATED"/>
    <property type="match status" value="1"/>
</dbReference>
<name>A0AAD6GEC7_9EURO</name>